<accession>A0AAQ3NVW8</accession>
<dbReference type="Proteomes" id="UP001374535">
    <property type="component" value="Chromosome 4"/>
</dbReference>
<dbReference type="InterPro" id="IPR011527">
    <property type="entry name" value="ABC1_TM_dom"/>
</dbReference>
<dbReference type="GO" id="GO:0005524">
    <property type="term" value="F:ATP binding"/>
    <property type="evidence" value="ECO:0007669"/>
    <property type="project" value="UniProtKB-KW"/>
</dbReference>
<dbReference type="PANTHER" id="PTHR24223">
    <property type="entry name" value="ATP-BINDING CASSETTE SUB-FAMILY C"/>
    <property type="match status" value="1"/>
</dbReference>
<keyword evidence="3" id="KW-0547">Nucleotide-binding</keyword>
<evidence type="ECO:0000256" key="3">
    <source>
        <dbReference type="ARBA" id="ARBA00022741"/>
    </source>
</evidence>
<evidence type="ECO:0000313" key="10">
    <source>
        <dbReference type="Proteomes" id="UP001374535"/>
    </source>
</evidence>
<dbReference type="Gene3D" id="1.20.1560.10">
    <property type="entry name" value="ABC transporter type 1, transmembrane domain"/>
    <property type="match status" value="1"/>
</dbReference>
<evidence type="ECO:0000259" key="8">
    <source>
        <dbReference type="PROSITE" id="PS50929"/>
    </source>
</evidence>
<keyword evidence="10" id="KW-1185">Reference proteome</keyword>
<evidence type="ECO:0000256" key="4">
    <source>
        <dbReference type="ARBA" id="ARBA00022840"/>
    </source>
</evidence>
<reference evidence="9 10" key="1">
    <citation type="journal article" date="2023" name="Life. Sci Alliance">
        <title>Evolutionary insights into 3D genome organization and epigenetic landscape of Vigna mungo.</title>
        <authorList>
            <person name="Junaid A."/>
            <person name="Singh B."/>
            <person name="Bhatia S."/>
        </authorList>
    </citation>
    <scope>NUCLEOTIDE SEQUENCE [LARGE SCALE GENOMIC DNA]</scope>
    <source>
        <strain evidence="9">Urdbean</strain>
    </source>
</reference>
<dbReference type="GO" id="GO:0140359">
    <property type="term" value="F:ABC-type transporter activity"/>
    <property type="evidence" value="ECO:0007669"/>
    <property type="project" value="InterPro"/>
</dbReference>
<evidence type="ECO:0000313" key="9">
    <source>
        <dbReference type="EMBL" id="WVZ15996.1"/>
    </source>
</evidence>
<dbReference type="SUPFAM" id="SSF90123">
    <property type="entry name" value="ABC transporter transmembrane region"/>
    <property type="match status" value="1"/>
</dbReference>
<feature type="domain" description="ABC transmembrane type-1" evidence="8">
    <location>
        <begin position="49"/>
        <end position="143"/>
    </location>
</feature>
<dbReference type="EMBL" id="CP144697">
    <property type="protein sequence ID" value="WVZ15996.1"/>
    <property type="molecule type" value="Genomic_DNA"/>
</dbReference>
<evidence type="ECO:0000256" key="6">
    <source>
        <dbReference type="ARBA" id="ARBA00023136"/>
    </source>
</evidence>
<organism evidence="9 10">
    <name type="scientific">Vigna mungo</name>
    <name type="common">Black gram</name>
    <name type="synonym">Phaseolus mungo</name>
    <dbReference type="NCBI Taxonomy" id="3915"/>
    <lineage>
        <taxon>Eukaryota</taxon>
        <taxon>Viridiplantae</taxon>
        <taxon>Streptophyta</taxon>
        <taxon>Embryophyta</taxon>
        <taxon>Tracheophyta</taxon>
        <taxon>Spermatophyta</taxon>
        <taxon>Magnoliopsida</taxon>
        <taxon>eudicotyledons</taxon>
        <taxon>Gunneridae</taxon>
        <taxon>Pentapetalae</taxon>
        <taxon>rosids</taxon>
        <taxon>fabids</taxon>
        <taxon>Fabales</taxon>
        <taxon>Fabaceae</taxon>
        <taxon>Papilionoideae</taxon>
        <taxon>50 kb inversion clade</taxon>
        <taxon>NPAAA clade</taxon>
        <taxon>indigoferoid/millettioid clade</taxon>
        <taxon>Phaseoleae</taxon>
        <taxon>Vigna</taxon>
    </lineage>
</organism>
<dbReference type="Pfam" id="PF00664">
    <property type="entry name" value="ABC_membrane"/>
    <property type="match status" value="1"/>
</dbReference>
<dbReference type="PANTHER" id="PTHR24223:SF181">
    <property type="entry name" value="ABC TRANSPORTER C FAMILY MEMBER 3"/>
    <property type="match status" value="1"/>
</dbReference>
<name>A0AAQ3NVW8_VIGMU</name>
<evidence type="ECO:0000256" key="2">
    <source>
        <dbReference type="ARBA" id="ARBA00022692"/>
    </source>
</evidence>
<gene>
    <name evidence="9" type="ORF">V8G54_013562</name>
</gene>
<sequence>MNFDNKKLGVLEVLFSSVLSPHAINVQSCNTTERLKLNTCSSYSHTFNALINLSISQYINYWMAWATPVSIDVELPVEGITLIVVYVSLAIGSSLCILARSMLLVTTGYKTATILFTEMHYCIFRAPMSFFDCTPSGRILNRVCKPHSFHFCPYFKIPFLSHNIFPLD</sequence>
<keyword evidence="1" id="KW-0813">Transport</keyword>
<keyword evidence="2 7" id="KW-0812">Transmembrane</keyword>
<evidence type="ECO:0000256" key="1">
    <source>
        <dbReference type="ARBA" id="ARBA00022448"/>
    </source>
</evidence>
<dbReference type="AlphaFoldDB" id="A0AAQ3NVW8"/>
<feature type="transmembrane region" description="Helical" evidence="7">
    <location>
        <begin position="79"/>
        <end position="99"/>
    </location>
</feature>
<dbReference type="InterPro" id="IPR036640">
    <property type="entry name" value="ABC1_TM_sf"/>
</dbReference>
<evidence type="ECO:0000256" key="7">
    <source>
        <dbReference type="SAM" id="Phobius"/>
    </source>
</evidence>
<keyword evidence="6 7" id="KW-0472">Membrane</keyword>
<dbReference type="GO" id="GO:0016020">
    <property type="term" value="C:membrane"/>
    <property type="evidence" value="ECO:0007669"/>
    <property type="project" value="InterPro"/>
</dbReference>
<keyword evidence="4" id="KW-0067">ATP-binding</keyword>
<proteinExistence type="predicted"/>
<keyword evidence="5 7" id="KW-1133">Transmembrane helix</keyword>
<evidence type="ECO:0000256" key="5">
    <source>
        <dbReference type="ARBA" id="ARBA00022989"/>
    </source>
</evidence>
<dbReference type="PROSITE" id="PS50929">
    <property type="entry name" value="ABC_TM1F"/>
    <property type="match status" value="1"/>
</dbReference>
<dbReference type="InterPro" id="IPR050173">
    <property type="entry name" value="ABC_transporter_C-like"/>
</dbReference>
<protein>
    <recommendedName>
        <fullName evidence="8">ABC transmembrane type-1 domain-containing protein</fullName>
    </recommendedName>
</protein>